<dbReference type="GO" id="GO:0016020">
    <property type="term" value="C:membrane"/>
    <property type="evidence" value="ECO:0007669"/>
    <property type="project" value="UniProtKB-SubCell"/>
</dbReference>
<feature type="domain" description="PARP catalytic" evidence="7">
    <location>
        <begin position="74"/>
        <end position="170"/>
    </location>
</feature>
<reference evidence="8" key="3">
    <citation type="submission" date="2023-05" db="EMBL/GenBank/DDBJ databases">
        <authorList>
            <person name="Smith C.H."/>
        </authorList>
    </citation>
    <scope>NUCLEOTIDE SEQUENCE</scope>
    <source>
        <strain evidence="8">CHS0354</strain>
        <tissue evidence="8">Mantle</tissue>
    </source>
</reference>
<evidence type="ECO:0000256" key="1">
    <source>
        <dbReference type="ARBA" id="ARBA00004141"/>
    </source>
</evidence>
<reference evidence="8" key="1">
    <citation type="journal article" date="2021" name="Genome Biol. Evol.">
        <title>A High-Quality Reference Genome for a Parasitic Bivalve with Doubly Uniparental Inheritance (Bivalvia: Unionida).</title>
        <authorList>
            <person name="Smith C.H."/>
        </authorList>
    </citation>
    <scope>NUCLEOTIDE SEQUENCE</scope>
    <source>
        <strain evidence="8">CHS0354</strain>
    </source>
</reference>
<dbReference type="SUPFAM" id="SSF56399">
    <property type="entry name" value="ADP-ribosylation"/>
    <property type="match status" value="1"/>
</dbReference>
<proteinExistence type="inferred from homology"/>
<evidence type="ECO:0000256" key="4">
    <source>
        <dbReference type="ARBA" id="ARBA00022989"/>
    </source>
</evidence>
<feature type="transmembrane region" description="Helical" evidence="6">
    <location>
        <begin position="239"/>
        <end position="265"/>
    </location>
</feature>
<feature type="transmembrane region" description="Helical" evidence="6">
    <location>
        <begin position="272"/>
        <end position="296"/>
    </location>
</feature>
<dbReference type="GO" id="GO:0003950">
    <property type="term" value="F:NAD+ poly-ADP-ribosyltransferase activity"/>
    <property type="evidence" value="ECO:0007669"/>
    <property type="project" value="InterPro"/>
</dbReference>
<dbReference type="Gene3D" id="3.90.228.10">
    <property type="match status" value="1"/>
</dbReference>
<evidence type="ECO:0000313" key="8">
    <source>
        <dbReference type="EMBL" id="KAK3592762.1"/>
    </source>
</evidence>
<feature type="transmembrane region" description="Helical" evidence="6">
    <location>
        <begin position="308"/>
        <end position="329"/>
    </location>
</feature>
<keyword evidence="3 6" id="KW-0812">Transmembrane</keyword>
<dbReference type="Proteomes" id="UP001195483">
    <property type="component" value="Unassembled WGS sequence"/>
</dbReference>
<evidence type="ECO:0000256" key="6">
    <source>
        <dbReference type="SAM" id="Phobius"/>
    </source>
</evidence>
<dbReference type="PANTHER" id="PTHR16932:SF18">
    <property type="entry name" value="INTERFERON, ALPHA-INDUCIBLE PROTEIN 27-LIKE 2"/>
    <property type="match status" value="1"/>
</dbReference>
<keyword evidence="5 6" id="KW-0472">Membrane</keyword>
<keyword evidence="4 6" id="KW-1133">Transmembrane helix</keyword>
<dbReference type="Pfam" id="PF00644">
    <property type="entry name" value="PARP"/>
    <property type="match status" value="1"/>
</dbReference>
<sequence length="343" mass="37300">MFRAMEEIIYERQSSPVSDDKGSEDNIELLPAPFDGIGILVNWCKVRDSKPFILVELKPGQLEYEKISADFSREEIKVSKIQRLQNMNHLDRFKSEVEEIKKTYGNDLNPNIRYLYHGTCIEISRICEEGLDQRLSRTGQFGKDIYLSDSPIKCLYNSDFVNHPERAIILKCRIVLEDCKGCPKDFSEYVCENRQVMVEYIISFEVDEKMLKLVKPGPVVDSLSQEPQEKKSSGNAWKYVAAGLGVSVVGFIATPLIATAALGAVGFTSGGVAAGSIAAAIQASIGNVAAGSAFALAQSAGATGAVSVGTQVVGGTILGTAGAAVMKLFKGKPTEEKKSNKKE</sequence>
<reference evidence="8" key="2">
    <citation type="journal article" date="2021" name="Genome Biol. Evol.">
        <title>Developing a high-quality reference genome for a parasitic bivalve with doubly uniparental inheritance (Bivalvia: Unionida).</title>
        <authorList>
            <person name="Smith C.H."/>
        </authorList>
    </citation>
    <scope>NUCLEOTIDE SEQUENCE</scope>
    <source>
        <strain evidence="8">CHS0354</strain>
        <tissue evidence="8">Mantle</tissue>
    </source>
</reference>
<evidence type="ECO:0000256" key="3">
    <source>
        <dbReference type="ARBA" id="ARBA00022692"/>
    </source>
</evidence>
<name>A0AAE0SIS0_9BIVA</name>
<dbReference type="Pfam" id="PF06140">
    <property type="entry name" value="Ifi-6-16"/>
    <property type="match status" value="1"/>
</dbReference>
<organism evidence="8 9">
    <name type="scientific">Potamilus streckersoni</name>
    <dbReference type="NCBI Taxonomy" id="2493646"/>
    <lineage>
        <taxon>Eukaryota</taxon>
        <taxon>Metazoa</taxon>
        <taxon>Spiralia</taxon>
        <taxon>Lophotrochozoa</taxon>
        <taxon>Mollusca</taxon>
        <taxon>Bivalvia</taxon>
        <taxon>Autobranchia</taxon>
        <taxon>Heteroconchia</taxon>
        <taxon>Palaeoheterodonta</taxon>
        <taxon>Unionida</taxon>
        <taxon>Unionoidea</taxon>
        <taxon>Unionidae</taxon>
        <taxon>Ambleminae</taxon>
        <taxon>Lampsilini</taxon>
        <taxon>Potamilus</taxon>
    </lineage>
</organism>
<evidence type="ECO:0000259" key="7">
    <source>
        <dbReference type="Pfam" id="PF00644"/>
    </source>
</evidence>
<comment type="caution">
    <text evidence="8">The sequence shown here is derived from an EMBL/GenBank/DDBJ whole genome shotgun (WGS) entry which is preliminary data.</text>
</comment>
<evidence type="ECO:0000256" key="5">
    <source>
        <dbReference type="ARBA" id="ARBA00023136"/>
    </source>
</evidence>
<dbReference type="InterPro" id="IPR009311">
    <property type="entry name" value="IFI6/IFI27-like"/>
</dbReference>
<dbReference type="InterPro" id="IPR038213">
    <property type="entry name" value="IFI6/IFI27-like_sf"/>
</dbReference>
<dbReference type="Gene3D" id="6.10.110.10">
    <property type="match status" value="1"/>
</dbReference>
<gene>
    <name evidence="8" type="ORF">CHS0354_003195</name>
</gene>
<dbReference type="AlphaFoldDB" id="A0AAE0SIS0"/>
<keyword evidence="9" id="KW-1185">Reference proteome</keyword>
<dbReference type="EMBL" id="JAEAOA010000264">
    <property type="protein sequence ID" value="KAK3592762.1"/>
    <property type="molecule type" value="Genomic_DNA"/>
</dbReference>
<evidence type="ECO:0000256" key="2">
    <source>
        <dbReference type="ARBA" id="ARBA00007262"/>
    </source>
</evidence>
<protein>
    <recommendedName>
        <fullName evidence="7">PARP catalytic domain-containing protein</fullName>
    </recommendedName>
</protein>
<evidence type="ECO:0000313" key="9">
    <source>
        <dbReference type="Proteomes" id="UP001195483"/>
    </source>
</evidence>
<dbReference type="PANTHER" id="PTHR16932">
    <property type="entry name" value="INTERFERON ALPHA-INDUCIBLE PROTEIN 27"/>
    <property type="match status" value="1"/>
</dbReference>
<comment type="subcellular location">
    <subcellularLocation>
        <location evidence="1">Membrane</location>
        <topology evidence="1">Multi-pass membrane protein</topology>
    </subcellularLocation>
</comment>
<comment type="similarity">
    <text evidence="2">Belongs to the IFI6/IFI27 family.</text>
</comment>
<accession>A0AAE0SIS0</accession>
<dbReference type="InterPro" id="IPR012317">
    <property type="entry name" value="Poly(ADP-ribose)pol_cat_dom"/>
</dbReference>